<feature type="compositionally biased region" description="Low complexity" evidence="7">
    <location>
        <begin position="63"/>
        <end position="87"/>
    </location>
</feature>
<dbReference type="Gene3D" id="1.10.20.10">
    <property type="entry name" value="Histone, subunit A"/>
    <property type="match status" value="1"/>
</dbReference>
<dbReference type="GO" id="GO:0005634">
    <property type="term" value="C:nucleus"/>
    <property type="evidence" value="ECO:0007669"/>
    <property type="project" value="UniProtKB-SubCell"/>
</dbReference>
<dbReference type="GO" id="GO:0030527">
    <property type="term" value="F:structural constituent of chromatin"/>
    <property type="evidence" value="ECO:0007669"/>
    <property type="project" value="InterPro"/>
</dbReference>
<evidence type="ECO:0000313" key="9">
    <source>
        <dbReference type="Proteomes" id="UP000694382"/>
    </source>
</evidence>
<keyword evidence="5 6" id="KW-0544">Nucleosome core</keyword>
<keyword evidence="9" id="KW-1185">Reference proteome</keyword>
<evidence type="ECO:0000256" key="2">
    <source>
        <dbReference type="ARBA" id="ARBA00022454"/>
    </source>
</evidence>
<reference evidence="8" key="3">
    <citation type="submission" date="2025-09" db="UniProtKB">
        <authorList>
            <consortium name="Ensembl"/>
        </authorList>
    </citation>
    <scope>IDENTIFICATION</scope>
</reference>
<protein>
    <recommendedName>
        <fullName evidence="6">Histone H2A</fullName>
    </recommendedName>
</protein>
<dbReference type="GO" id="GO:0003677">
    <property type="term" value="F:DNA binding"/>
    <property type="evidence" value="ECO:0007669"/>
    <property type="project" value="UniProtKB-KW"/>
</dbReference>
<accession>A0A8U8B7Y2</accession>
<keyword evidence="4 6" id="KW-0238">DNA-binding</keyword>
<dbReference type="GO" id="GO:0000786">
    <property type="term" value="C:nucleosome"/>
    <property type="evidence" value="ECO:0007669"/>
    <property type="project" value="UniProtKB-KW"/>
</dbReference>
<feature type="region of interest" description="Disordered" evidence="7">
    <location>
        <begin position="34"/>
        <end position="95"/>
    </location>
</feature>
<dbReference type="FunFam" id="1.10.20.10:FF:000265">
    <property type="match status" value="1"/>
</dbReference>
<dbReference type="InterPro" id="IPR002119">
    <property type="entry name" value="Histone_H2A"/>
</dbReference>
<sequence length="245" mass="26159">KNRTQNTGSRRQVHRRAGAHALRVVALAQQPVHAAHGELQPGPRRARLGCSEHGTEGEHRAGRGSAAPPARAGAAVPVGGAASRGPPIAARHWPSGERGRSQWALRPWRLVSVRFSAPLVRACPESGPRPIRRRRSRAGRGYKAGGLRAAVSVSLRVSGTLCAERARSAGRCLVAGSRAARLAGNAARDNKKTRIIPRHLQLAIRNDEELNKLLGKVTIAQGGVLPNIQAVLLPKKTESHKAKTK</sequence>
<evidence type="ECO:0000256" key="5">
    <source>
        <dbReference type="ARBA" id="ARBA00023269"/>
    </source>
</evidence>
<reference evidence="8" key="1">
    <citation type="submission" date="2020-02" db="EMBL/GenBank/DDBJ databases">
        <authorList>
            <person name="Enbody D E."/>
            <person name="Pettersson E M."/>
        </authorList>
    </citation>
    <scope>NUCLEOTIDE SEQUENCE [LARGE SCALE GENOMIC DNA]</scope>
</reference>
<comment type="subcellular location">
    <subcellularLocation>
        <location evidence="1">Chromosome</location>
    </subcellularLocation>
    <subcellularLocation>
        <location evidence="6">Nucleus</location>
    </subcellularLocation>
</comment>
<evidence type="ECO:0000256" key="4">
    <source>
        <dbReference type="ARBA" id="ARBA00023125"/>
    </source>
</evidence>
<dbReference type="SUPFAM" id="SSF47113">
    <property type="entry name" value="Histone-fold"/>
    <property type="match status" value="1"/>
</dbReference>
<reference evidence="8" key="2">
    <citation type="submission" date="2025-08" db="UniProtKB">
        <authorList>
            <consortium name="Ensembl"/>
        </authorList>
    </citation>
    <scope>IDENTIFICATION</scope>
</reference>
<keyword evidence="3" id="KW-0832">Ubl conjugation</keyword>
<dbReference type="AlphaFoldDB" id="A0A8U8B7Y2"/>
<dbReference type="InterPro" id="IPR032454">
    <property type="entry name" value="Histone_H2A_C"/>
</dbReference>
<evidence type="ECO:0000256" key="6">
    <source>
        <dbReference type="RuleBase" id="RU003767"/>
    </source>
</evidence>
<dbReference type="InterPro" id="IPR009072">
    <property type="entry name" value="Histone-fold"/>
</dbReference>
<proteinExistence type="inferred from homology"/>
<keyword evidence="2 6" id="KW-0158">Chromosome</keyword>
<comment type="subunit">
    <text evidence="6">The nucleosome is a histone octamer containing two molecules each of H2A, H2B, H3 and H4 assembled in one H3-H4 heterotetramer and two H2A-H2B heterodimers. The octamer wraps approximately 147 bp of DNA.</text>
</comment>
<evidence type="ECO:0000313" key="8">
    <source>
        <dbReference type="Ensembl" id="ENSCPVP00000026121.1"/>
    </source>
</evidence>
<dbReference type="Pfam" id="PF16211">
    <property type="entry name" value="Histone_H2A_C"/>
    <property type="match status" value="1"/>
</dbReference>
<organism evidence="8 9">
    <name type="scientific">Geospiza parvula</name>
    <name type="common">Small tree-finch</name>
    <name type="synonym">Camarhynchus parvulus</name>
    <dbReference type="NCBI Taxonomy" id="87175"/>
    <lineage>
        <taxon>Eukaryota</taxon>
        <taxon>Metazoa</taxon>
        <taxon>Chordata</taxon>
        <taxon>Craniata</taxon>
        <taxon>Vertebrata</taxon>
        <taxon>Euteleostomi</taxon>
        <taxon>Archelosauria</taxon>
        <taxon>Archosauria</taxon>
        <taxon>Dinosauria</taxon>
        <taxon>Saurischia</taxon>
        <taxon>Theropoda</taxon>
        <taxon>Coelurosauria</taxon>
        <taxon>Aves</taxon>
        <taxon>Neognathae</taxon>
        <taxon>Neoaves</taxon>
        <taxon>Telluraves</taxon>
        <taxon>Australaves</taxon>
        <taxon>Passeriformes</taxon>
        <taxon>Thraupidae</taxon>
        <taxon>Camarhynchus</taxon>
    </lineage>
</organism>
<dbReference type="Ensembl" id="ENSCPVT00000026564.1">
    <property type="protein sequence ID" value="ENSCPVP00000026121.1"/>
    <property type="gene ID" value="ENSCPVG00000017115.1"/>
</dbReference>
<dbReference type="PRINTS" id="PR00620">
    <property type="entry name" value="HISTONEH2A"/>
</dbReference>
<evidence type="ECO:0000256" key="3">
    <source>
        <dbReference type="ARBA" id="ARBA00022843"/>
    </source>
</evidence>
<dbReference type="SMART" id="SM00414">
    <property type="entry name" value="H2A"/>
    <property type="match status" value="1"/>
</dbReference>
<evidence type="ECO:0000256" key="1">
    <source>
        <dbReference type="ARBA" id="ARBA00004286"/>
    </source>
</evidence>
<name>A0A8U8B7Y2_GEOPR</name>
<comment type="similarity">
    <text evidence="6">Belongs to the histone H2A family.</text>
</comment>
<dbReference type="Proteomes" id="UP000694382">
    <property type="component" value="Chromosome 1A"/>
</dbReference>
<dbReference type="PANTHER" id="PTHR23430">
    <property type="entry name" value="HISTONE H2A"/>
    <property type="match status" value="1"/>
</dbReference>
<evidence type="ECO:0000256" key="7">
    <source>
        <dbReference type="SAM" id="MobiDB-lite"/>
    </source>
</evidence>
<keyword evidence="6" id="KW-0539">Nucleus</keyword>
<dbReference type="GO" id="GO:0046982">
    <property type="term" value="F:protein heterodimerization activity"/>
    <property type="evidence" value="ECO:0007669"/>
    <property type="project" value="InterPro"/>
</dbReference>